<dbReference type="FunCoup" id="G7E339">
    <property type="interactions" value="248"/>
</dbReference>
<dbReference type="eggNOG" id="KOG1237">
    <property type="taxonomic scope" value="Eukaryota"/>
</dbReference>
<feature type="transmembrane region" description="Helical" evidence="8">
    <location>
        <begin position="569"/>
        <end position="589"/>
    </location>
</feature>
<evidence type="ECO:0000256" key="4">
    <source>
        <dbReference type="ARBA" id="ARBA00022989"/>
    </source>
</evidence>
<dbReference type="EMBL" id="BABT02000117">
    <property type="protein sequence ID" value="GAA97220.1"/>
    <property type="molecule type" value="Genomic_DNA"/>
</dbReference>
<dbReference type="InterPro" id="IPR036259">
    <property type="entry name" value="MFS_trans_sf"/>
</dbReference>
<dbReference type="Pfam" id="PF00854">
    <property type="entry name" value="PTR2"/>
    <property type="match status" value="1"/>
</dbReference>
<feature type="region of interest" description="Disordered" evidence="7">
    <location>
        <begin position="1"/>
        <end position="61"/>
    </location>
</feature>
<reference evidence="9 10" key="2">
    <citation type="journal article" date="2012" name="Open Biol.">
        <title>Characteristics of nucleosomes and linker DNA regions on the genome of the basidiomycete Mixia osmundae revealed by mono- and dinucleosome mapping.</title>
        <authorList>
            <person name="Nishida H."/>
            <person name="Kondo S."/>
            <person name="Matsumoto T."/>
            <person name="Suzuki Y."/>
            <person name="Yoshikawa H."/>
            <person name="Taylor T.D."/>
            <person name="Sugiyama J."/>
        </authorList>
    </citation>
    <scope>NUCLEOTIDE SEQUENCE [LARGE SCALE GENOMIC DNA]</scope>
    <source>
        <strain evidence="10">CBS 9802 / IAM 14324 / JCM 22182 / KY 12970</strain>
    </source>
</reference>
<dbReference type="AlphaFoldDB" id="G7E339"/>
<keyword evidence="5 8" id="KW-0472">Membrane</keyword>
<feature type="transmembrane region" description="Helical" evidence="8">
    <location>
        <begin position="459"/>
        <end position="481"/>
    </location>
</feature>
<dbReference type="Gene3D" id="1.20.1250.20">
    <property type="entry name" value="MFS general substrate transporter like domains"/>
    <property type="match status" value="1"/>
</dbReference>
<dbReference type="Proteomes" id="UP000009131">
    <property type="component" value="Unassembled WGS sequence"/>
</dbReference>
<dbReference type="GO" id="GO:0016020">
    <property type="term" value="C:membrane"/>
    <property type="evidence" value="ECO:0007669"/>
    <property type="project" value="UniProtKB-SubCell"/>
</dbReference>
<organism evidence="9 10">
    <name type="scientific">Mixia osmundae (strain CBS 9802 / IAM 14324 / JCM 22182 / KY 12970)</name>
    <dbReference type="NCBI Taxonomy" id="764103"/>
    <lineage>
        <taxon>Eukaryota</taxon>
        <taxon>Fungi</taxon>
        <taxon>Dikarya</taxon>
        <taxon>Basidiomycota</taxon>
        <taxon>Pucciniomycotina</taxon>
        <taxon>Mixiomycetes</taxon>
        <taxon>Mixiales</taxon>
        <taxon>Mixiaceae</taxon>
        <taxon>Mixia</taxon>
    </lineage>
</organism>
<dbReference type="PANTHER" id="PTHR11654">
    <property type="entry name" value="OLIGOPEPTIDE TRANSPORTER-RELATED"/>
    <property type="match status" value="1"/>
</dbReference>
<protein>
    <recommendedName>
        <fullName evidence="11">Major facilitator superfamily (MFS) profile domain-containing protein</fullName>
    </recommendedName>
</protein>
<keyword evidence="10" id="KW-1185">Reference proteome</keyword>
<comment type="subcellular location">
    <subcellularLocation>
        <location evidence="1 6">Membrane</location>
        <topology evidence="1 6">Multi-pass membrane protein</topology>
    </subcellularLocation>
</comment>
<dbReference type="InterPro" id="IPR018456">
    <property type="entry name" value="PTR2_symporter_CS"/>
</dbReference>
<comment type="caution">
    <text evidence="9">The sequence shown here is derived from an EMBL/GenBank/DDBJ whole genome shotgun (WGS) entry which is preliminary data.</text>
</comment>
<dbReference type="OrthoDB" id="8904098at2759"/>
<keyword evidence="3 6" id="KW-0812">Transmembrane</keyword>
<evidence type="ECO:0000256" key="6">
    <source>
        <dbReference type="RuleBase" id="RU003755"/>
    </source>
</evidence>
<dbReference type="InParanoid" id="G7E339"/>
<proteinExistence type="inferred from homology"/>
<dbReference type="PROSITE" id="PS01023">
    <property type="entry name" value="PTR2_2"/>
    <property type="match status" value="1"/>
</dbReference>
<evidence type="ECO:0008006" key="11">
    <source>
        <dbReference type="Google" id="ProtNLM"/>
    </source>
</evidence>
<evidence type="ECO:0000256" key="3">
    <source>
        <dbReference type="ARBA" id="ARBA00022692"/>
    </source>
</evidence>
<dbReference type="GO" id="GO:0006857">
    <property type="term" value="P:oligopeptide transport"/>
    <property type="evidence" value="ECO:0007669"/>
    <property type="project" value="InterPro"/>
</dbReference>
<evidence type="ECO:0000313" key="9">
    <source>
        <dbReference type="EMBL" id="GAA97220.1"/>
    </source>
</evidence>
<accession>G7E339</accession>
<dbReference type="OMA" id="WMHGAEG"/>
<dbReference type="InterPro" id="IPR000109">
    <property type="entry name" value="POT_fam"/>
</dbReference>
<dbReference type="SUPFAM" id="SSF103473">
    <property type="entry name" value="MFS general substrate transporter"/>
    <property type="match status" value="1"/>
</dbReference>
<feature type="transmembrane region" description="Helical" evidence="8">
    <location>
        <begin position="172"/>
        <end position="195"/>
    </location>
</feature>
<comment type="similarity">
    <text evidence="2 6">Belongs to the major facilitator superfamily. Proton-dependent oligopeptide transporter (POT/PTR) (TC 2.A.17) family.</text>
</comment>
<feature type="transmembrane region" description="Helical" evidence="8">
    <location>
        <begin position="281"/>
        <end position="304"/>
    </location>
</feature>
<feature type="transmembrane region" description="Helical" evidence="8">
    <location>
        <begin position="429"/>
        <end position="447"/>
    </location>
</feature>
<feature type="transmembrane region" description="Helical" evidence="8">
    <location>
        <begin position="539"/>
        <end position="557"/>
    </location>
</feature>
<dbReference type="RefSeq" id="XP_014571100.1">
    <property type="nucleotide sequence ID" value="XM_014715614.1"/>
</dbReference>
<reference evidence="9 10" key="1">
    <citation type="journal article" date="2011" name="J. Gen. Appl. Microbiol.">
        <title>Draft genome sequencing of the enigmatic basidiomycete Mixia osmundae.</title>
        <authorList>
            <person name="Nishida H."/>
            <person name="Nagatsuka Y."/>
            <person name="Sugiyama J."/>
        </authorList>
    </citation>
    <scope>NUCLEOTIDE SEQUENCE [LARGE SCALE GENOMIC DNA]</scope>
    <source>
        <strain evidence="10">CBS 9802 / IAM 14324 / JCM 22182 / KY 12970</strain>
    </source>
</reference>
<dbReference type="HOGENOM" id="CLU_004790_4_1_1"/>
<feature type="compositionally biased region" description="Basic and acidic residues" evidence="7">
    <location>
        <begin position="21"/>
        <end position="30"/>
    </location>
</feature>
<gene>
    <name evidence="9" type="primary">Mo03896</name>
    <name evidence="9" type="ORF">E5Q_03896</name>
</gene>
<feature type="transmembrane region" description="Helical" evidence="8">
    <location>
        <begin position="255"/>
        <end position="275"/>
    </location>
</feature>
<keyword evidence="6" id="KW-0813">Transport</keyword>
<evidence type="ECO:0000256" key="7">
    <source>
        <dbReference type="SAM" id="MobiDB-lite"/>
    </source>
</evidence>
<feature type="transmembrane region" description="Helical" evidence="8">
    <location>
        <begin position="389"/>
        <end position="409"/>
    </location>
</feature>
<evidence type="ECO:0000256" key="2">
    <source>
        <dbReference type="ARBA" id="ARBA00005982"/>
    </source>
</evidence>
<feature type="transmembrane region" description="Helical" evidence="8">
    <location>
        <begin position="508"/>
        <end position="527"/>
    </location>
</feature>
<evidence type="ECO:0000256" key="5">
    <source>
        <dbReference type="ARBA" id="ARBA00023136"/>
    </source>
</evidence>
<evidence type="ECO:0000256" key="1">
    <source>
        <dbReference type="ARBA" id="ARBA00004141"/>
    </source>
</evidence>
<sequence length="644" mass="70771">MDTEKRSSCEKQASTASHEGVTADRPDSQNEKTLPNEKQGMQKSGDPTKQGLVKHTTEDDLELPSDEELKTLRRVPDSLTMSIFLVVIVEGCERAAYYGLTGIFFDYLANPLGPLPSGTGGVGSDPEGLSGAFGLGTVPANGLVQCQNFLTYLFPILGAYIADTKWGRYKTICVFSAIYFVGLVIITATAVPSAIRHSSALAGWIVGMVLMSCGSGGIKSNVAPLVADQITTPPMRIKTLKTGERVIVDRDATIARVYAVFYASINIGGLLSLATAEMERYVGFVWAYLVPTLVFLAVPVVLFLGRNKYRVVAPEGSVLLDAFNVIRYSLRSFWTAPLSYYRSIRRKEDPYAVCRPSYYEKQGQEKPSWLKWDDVFVSEVQRTVTATNVLWFFPIYWLCYGTLLGPLISQGNEMQLGGTPATLLPNIDSIALIVFIPIVDIFLYPFLRRRQMMPGPIARITLGFFLGSASMICASVTQYYIYKRSPCGTDISDTAGCYAPINVWQQSLTYTLIALSEIFASITGLEFCYQRAPLRMKSLVQAFFLLMTAFGNALAAALSPVTGDPYFTWLYGGTAIAAFITGVIFYVLFRHLDVNDAETNAIGLEQERVDKAFIAHPSTQEEEVRIDAREGEATATTLALLGGR</sequence>
<evidence type="ECO:0000256" key="8">
    <source>
        <dbReference type="SAM" id="Phobius"/>
    </source>
</evidence>
<feature type="transmembrane region" description="Helical" evidence="8">
    <location>
        <begin position="201"/>
        <end position="218"/>
    </location>
</feature>
<evidence type="ECO:0000313" key="10">
    <source>
        <dbReference type="Proteomes" id="UP000009131"/>
    </source>
</evidence>
<name>G7E339_MIXOS</name>
<dbReference type="GO" id="GO:0022857">
    <property type="term" value="F:transmembrane transporter activity"/>
    <property type="evidence" value="ECO:0007669"/>
    <property type="project" value="InterPro"/>
</dbReference>
<keyword evidence="4 8" id="KW-1133">Transmembrane helix</keyword>